<proteinExistence type="predicted"/>
<accession>T1KVN8</accession>
<reference evidence="1" key="2">
    <citation type="submission" date="2015-06" db="UniProtKB">
        <authorList>
            <consortium name="EnsemblMetazoa"/>
        </authorList>
    </citation>
    <scope>IDENTIFICATION</scope>
</reference>
<dbReference type="AlphaFoldDB" id="T1KVN8"/>
<dbReference type="HOGENOM" id="CLU_2888641_0_0_1"/>
<evidence type="ECO:0000313" key="1">
    <source>
        <dbReference type="EnsemblMetazoa" id="tetur23g01320.1"/>
    </source>
</evidence>
<organism evidence="1 2">
    <name type="scientific">Tetranychus urticae</name>
    <name type="common">Two-spotted spider mite</name>
    <dbReference type="NCBI Taxonomy" id="32264"/>
    <lineage>
        <taxon>Eukaryota</taxon>
        <taxon>Metazoa</taxon>
        <taxon>Ecdysozoa</taxon>
        <taxon>Arthropoda</taxon>
        <taxon>Chelicerata</taxon>
        <taxon>Arachnida</taxon>
        <taxon>Acari</taxon>
        <taxon>Acariformes</taxon>
        <taxon>Trombidiformes</taxon>
        <taxon>Prostigmata</taxon>
        <taxon>Eleutherengona</taxon>
        <taxon>Raphignathae</taxon>
        <taxon>Tetranychoidea</taxon>
        <taxon>Tetranychidae</taxon>
        <taxon>Tetranychus</taxon>
    </lineage>
</organism>
<dbReference type="EnsemblMetazoa" id="tetur23g01320.1">
    <property type="protein sequence ID" value="tetur23g01320.1"/>
    <property type="gene ID" value="tetur23g01320"/>
</dbReference>
<keyword evidence="2" id="KW-1185">Reference proteome</keyword>
<evidence type="ECO:0000313" key="2">
    <source>
        <dbReference type="Proteomes" id="UP000015104"/>
    </source>
</evidence>
<dbReference type="Proteomes" id="UP000015104">
    <property type="component" value="Unassembled WGS sequence"/>
</dbReference>
<sequence>METLSPPMIPDSFVSTTISLVTWVLPSFRAAPEHFILPTCCLANSSPPVILQRKGDPAISLSS</sequence>
<name>T1KVN8_TETUR</name>
<dbReference type="EMBL" id="CAEY01000613">
    <property type="status" value="NOT_ANNOTATED_CDS"/>
    <property type="molecule type" value="Genomic_DNA"/>
</dbReference>
<protein>
    <submittedName>
        <fullName evidence="1">Uncharacterized protein</fullName>
    </submittedName>
</protein>
<reference evidence="2" key="1">
    <citation type="submission" date="2011-08" db="EMBL/GenBank/DDBJ databases">
        <authorList>
            <person name="Rombauts S."/>
        </authorList>
    </citation>
    <scope>NUCLEOTIDE SEQUENCE</scope>
    <source>
        <strain evidence="2">London</strain>
    </source>
</reference>